<keyword evidence="1" id="KW-0472">Membrane</keyword>
<dbReference type="Proteomes" id="UP000659630">
    <property type="component" value="Unassembled WGS sequence"/>
</dbReference>
<protein>
    <recommendedName>
        <fullName evidence="4">DUF4367 domain-containing protein</fullName>
    </recommendedName>
</protein>
<keyword evidence="3" id="KW-1185">Reference proteome</keyword>
<evidence type="ECO:0000313" key="2">
    <source>
        <dbReference type="EMBL" id="MBC5581456.1"/>
    </source>
</evidence>
<keyword evidence="1" id="KW-0812">Transmembrane</keyword>
<name>A0A923I9T5_9FIRM</name>
<accession>A0A923I9T5</accession>
<dbReference type="RefSeq" id="WP_186887807.1">
    <property type="nucleotide sequence ID" value="NZ_JACONZ010000002.1"/>
</dbReference>
<keyword evidence="1" id="KW-1133">Transmembrane helix</keyword>
<evidence type="ECO:0000313" key="3">
    <source>
        <dbReference type="Proteomes" id="UP000659630"/>
    </source>
</evidence>
<proteinExistence type="predicted"/>
<reference evidence="2" key="1">
    <citation type="submission" date="2020-08" db="EMBL/GenBank/DDBJ databases">
        <title>Genome public.</title>
        <authorList>
            <person name="Liu C."/>
            <person name="Sun Q."/>
        </authorList>
    </citation>
    <scope>NUCLEOTIDE SEQUENCE</scope>
    <source>
        <strain evidence="2">BX8</strain>
    </source>
</reference>
<sequence length="290" mass="32331">MKKIDFCEVLSDIDENYIKEAHAPRVKKRPGWVRWGAAAACLAALAVAVGSVLPTWFNRPGALLPGHPDDVILNDPSNDAPPADSKLHISMEDIVFNEISEFADAGRRWYDPDLYDEVTWDKDEIMDYYGKDLTPAYISEGLTPAPGNETAVVITDKRGKIAEDTVWLGFYHAYYKDGSPKLTEEIAAVKGFSIIVSKIGLLNDCIYLLPENEAKTSDIDGTAVTFGYRSMPYGPYAPDTHEPSGHYDMYVAEFERDGIEYQLVAEQLEKEEFVKIVSSVIYGEEATVDK</sequence>
<evidence type="ECO:0000256" key="1">
    <source>
        <dbReference type="SAM" id="Phobius"/>
    </source>
</evidence>
<evidence type="ECO:0008006" key="4">
    <source>
        <dbReference type="Google" id="ProtNLM"/>
    </source>
</evidence>
<comment type="caution">
    <text evidence="2">The sequence shown here is derived from an EMBL/GenBank/DDBJ whole genome shotgun (WGS) entry which is preliminary data.</text>
</comment>
<organism evidence="2 3">
    <name type="scientific">Anaerofilum hominis</name>
    <dbReference type="NCBI Taxonomy" id="2763016"/>
    <lineage>
        <taxon>Bacteria</taxon>
        <taxon>Bacillati</taxon>
        <taxon>Bacillota</taxon>
        <taxon>Clostridia</taxon>
        <taxon>Eubacteriales</taxon>
        <taxon>Oscillospiraceae</taxon>
        <taxon>Anaerofilum</taxon>
    </lineage>
</organism>
<dbReference type="AlphaFoldDB" id="A0A923I9T5"/>
<feature type="transmembrane region" description="Helical" evidence="1">
    <location>
        <begin position="35"/>
        <end position="57"/>
    </location>
</feature>
<dbReference type="EMBL" id="JACONZ010000002">
    <property type="protein sequence ID" value="MBC5581456.1"/>
    <property type="molecule type" value="Genomic_DNA"/>
</dbReference>
<gene>
    <name evidence="2" type="ORF">H8S23_08020</name>
</gene>